<feature type="compositionally biased region" description="Low complexity" evidence="1">
    <location>
        <begin position="182"/>
        <end position="196"/>
    </location>
</feature>
<proteinExistence type="predicted"/>
<feature type="compositionally biased region" description="Basic residues" evidence="1">
    <location>
        <begin position="56"/>
        <end position="70"/>
    </location>
</feature>
<organism evidence="2 3">
    <name type="scientific">Duganella radicis</name>
    <dbReference type="NCBI Taxonomy" id="551988"/>
    <lineage>
        <taxon>Bacteria</taxon>
        <taxon>Pseudomonadati</taxon>
        <taxon>Pseudomonadota</taxon>
        <taxon>Betaproteobacteria</taxon>
        <taxon>Burkholderiales</taxon>
        <taxon>Oxalobacteraceae</taxon>
        <taxon>Telluria group</taxon>
        <taxon>Duganella</taxon>
    </lineage>
</organism>
<evidence type="ECO:0000313" key="2">
    <source>
        <dbReference type="EMBL" id="MTV41075.1"/>
    </source>
</evidence>
<accession>A0A6L6PS64</accession>
<dbReference type="EMBL" id="WNKY01000047">
    <property type="protein sequence ID" value="MTV41075.1"/>
    <property type="molecule type" value="Genomic_DNA"/>
</dbReference>
<name>A0A6L6PS64_9BURK</name>
<keyword evidence="3" id="KW-1185">Reference proteome</keyword>
<dbReference type="OrthoDB" id="9033864at2"/>
<sequence>MKTFTNLFKPLMTLVHKTPAETTTAHTAHQPHQAGDVPGAATTRPDAETGATQGKSARKRFMSRFKKKEKRPAEQGPRLGLKDDKSYQAALAKLQRQTPTPASPPPQTPAAPPPPEAGHNTEIDYDHVEVETIYSETASERSEIGEEQEQIELQLVQSESAHSETASEPDETGPVVTGQPEATAAADGTNAAEASAPTRTPHEVAQGILQQVRNTMIDHITGDVLEDLVAGFVEDMLEHADEELLHAVSADEVGQAISARVESALEEIIAAQVREEVSQHVTDEVQGEIDAGAEQIAREILQHIIDNIDAEAPEPPVNLSEIEEVDEIEEVEEVVQAGAGEETTPVALTPAPVLDPKTHEIRPEQLKALAADFGNYIEQATPLLGQSTVDALKGKLEQLSAAGDKDVGAEGFSHGSHGLDARDCYKNLARECARQAEGASGDKRDMLLTLRALFDELKRHHLSGAATPIFKEYAAAELKQMKKDNIGMTDIRAGAAVGSVGEQKLGVKINIAQAELKRERKRDMKIDDDNDVMNTDYAGGSAGGGVGGIVKKVLTFKGALKVTKGGRYRKTTNFPNLAKIVAADEANHPSRLHAMLLAKSAGVKARQRDQLYQGGYKIANGRLLHNEATIPGYLTADKVAKGAYNTAAIHAAARLLEQAAPAPRDGGRTLSQILKTAYPAVADQAELPASAMDYAPLPTLSAGTTLRGKEKKTTITGVEVGAEAKAALPNFLGNHMKIFKPGKHGLPGKMTASKGLSSLVEGNAAVKGRRIETALERLKPVHTMITTGYTKDMRVSLNLLDTLESAAAKNDNATNQRINAKLSLYRDINQAFQLDSDAHLPSHDATLFGPEIDIPATYLGSVRAPKEQWGELLGAVSGACDHLQGAYTQFEAAAGTLHIENRGKDPEALKQEYATLRETASREVLGSVWKQGYPGLPAGDTGKGLATNSTRRREFIADTHDAISTALASAGTHLEIVKARILAEIKANPEALDTDPQLAGILDKVNQANAKYAGLSKAVEAGNIPVAKNELYRYNSLAWAKVNARTELEVQVGVKAGVQIKGSTLAEERHTKEVAGIMADLNTSAATAGLTLGFKLINQDHPNYSRKGEFMEFSVTGGAGNPLAGALVEKMMRQVVKALYGAEQFSDTEGPGKLTELSKQVFGSGVLDLTQEAQLTWRMHRYPEVSDSKFELQSFKTYQKRKEGYGGTLNIPIAPDGSSVELGFKAGQESLVPVFEYMGRDLGHHIINFSSIDAGLKAADAALKKEQAAIEAAAGEAADGAGPAAPKDKLAHLRELLDKDEGAYLKSQFFSSNAIVQVVSDYAAFKDEGDTAMNQSGFAFFHTRKVEEASRVSRQADAVAAGKDFKTTVPTPLTEVSIAVPERAALAAAEQRLQGMKEGERADYLLNTEEGRAIFNAYIAVVGNYKDINSTATTLHSYAPYIRQEEQSTAMQTVARPLKTAKNFAAALNPFSGGVAGGDRKAEQYLSGRGLFAEGKQQELADVMQARARSETPDAEITAQSGSWLEQHRIAVADNEMTGAKSLIVACLQQATGNYGRLYMKEAEKYLAQLGGDGADVQPSPEQLEAIVAAINKDYGKSGGVRLVTPGVEGHPVWTGDLAVGNGQAGVILRDRNERGEEVFSALVHKGELKFDEIQTRKSADKMMNRLAHRNEVRAHLTDPQNDVAGSDLRKGSDFVAGKGRAQKFEKLASATLADYRNPIRRELREMTDSALVSWIVQTSDIAGRERDVEEGRKELEKRKQMKAALGAVPAAPSFGEQLLSNAGQF</sequence>
<feature type="region of interest" description="Disordered" evidence="1">
    <location>
        <begin position="21"/>
        <end position="121"/>
    </location>
</feature>
<reference evidence="2 3" key="1">
    <citation type="submission" date="2019-11" db="EMBL/GenBank/DDBJ databases">
        <title>Type strains purchased from KCTC, JCM and DSMZ.</title>
        <authorList>
            <person name="Lu H."/>
        </authorList>
    </citation>
    <scope>NUCLEOTIDE SEQUENCE [LARGE SCALE GENOMIC DNA]</scope>
    <source>
        <strain evidence="2 3">KCTC 22382</strain>
    </source>
</reference>
<feature type="region of interest" description="Disordered" evidence="1">
    <location>
        <begin position="157"/>
        <end position="200"/>
    </location>
</feature>
<dbReference type="RefSeq" id="WP_155467165.1">
    <property type="nucleotide sequence ID" value="NZ_WNKY01000047.1"/>
</dbReference>
<comment type="caution">
    <text evidence="2">The sequence shown here is derived from an EMBL/GenBank/DDBJ whole genome shotgun (WGS) entry which is preliminary data.</text>
</comment>
<protein>
    <submittedName>
        <fullName evidence="2">Uncharacterized protein</fullName>
    </submittedName>
</protein>
<evidence type="ECO:0000313" key="3">
    <source>
        <dbReference type="Proteomes" id="UP000475582"/>
    </source>
</evidence>
<feature type="compositionally biased region" description="Low complexity" evidence="1">
    <location>
        <begin position="21"/>
        <end position="34"/>
    </location>
</feature>
<feature type="compositionally biased region" description="Pro residues" evidence="1">
    <location>
        <begin position="101"/>
        <end position="116"/>
    </location>
</feature>
<gene>
    <name evidence="2" type="ORF">GM676_26290</name>
</gene>
<dbReference type="Proteomes" id="UP000475582">
    <property type="component" value="Unassembled WGS sequence"/>
</dbReference>
<evidence type="ECO:0000256" key="1">
    <source>
        <dbReference type="SAM" id="MobiDB-lite"/>
    </source>
</evidence>